<feature type="compositionally biased region" description="Low complexity" evidence="1">
    <location>
        <begin position="34"/>
        <end position="49"/>
    </location>
</feature>
<dbReference type="Pfam" id="PF16015">
    <property type="entry name" value="Promethin"/>
    <property type="match status" value="1"/>
</dbReference>
<name>A0ABR4FHK7_9EURO</name>
<feature type="compositionally biased region" description="Polar residues" evidence="1">
    <location>
        <begin position="1"/>
        <end position="33"/>
    </location>
</feature>
<organism evidence="3 4">
    <name type="scientific">Aspergillus keveii</name>
    <dbReference type="NCBI Taxonomy" id="714993"/>
    <lineage>
        <taxon>Eukaryota</taxon>
        <taxon>Fungi</taxon>
        <taxon>Dikarya</taxon>
        <taxon>Ascomycota</taxon>
        <taxon>Pezizomycotina</taxon>
        <taxon>Eurotiomycetes</taxon>
        <taxon>Eurotiomycetidae</taxon>
        <taxon>Eurotiales</taxon>
        <taxon>Aspergillaceae</taxon>
        <taxon>Aspergillus</taxon>
        <taxon>Aspergillus subgen. Nidulantes</taxon>
    </lineage>
</organism>
<keyword evidence="2" id="KW-0812">Transmembrane</keyword>
<keyword evidence="2" id="KW-0472">Membrane</keyword>
<dbReference type="EMBL" id="JBFTWV010000387">
    <property type="protein sequence ID" value="KAL2782563.1"/>
    <property type="molecule type" value="Genomic_DNA"/>
</dbReference>
<dbReference type="Proteomes" id="UP001610563">
    <property type="component" value="Unassembled WGS sequence"/>
</dbReference>
<proteinExistence type="predicted"/>
<gene>
    <name evidence="3" type="ORF">BJX66DRAFT_331119</name>
</gene>
<sequence>MPLNTVTSGLGQATNQATNTVQSTTKPATDTVQNTTKPVTDTVTSTTNSAVPGAFPKDEPPTNERNNVTIPSWSAIWTNFVTWLKGLIPRGIDIFEAAVRRFVTWLIPPERQAAMYRTAIEHPIAGTFIAAQLLCVGIPLVLFIAGTLIFAAVAMIVWVVLSLLILGPIVLVASLLGVSLWGWGWFVFGLVRWIDRLFLGGMMERFWIANVQKEKEEEEAREREKEEQEKAKEGERLQTSTERRAKRKV</sequence>
<feature type="transmembrane region" description="Helical" evidence="2">
    <location>
        <begin position="171"/>
        <end position="194"/>
    </location>
</feature>
<feature type="region of interest" description="Disordered" evidence="1">
    <location>
        <begin position="218"/>
        <end position="249"/>
    </location>
</feature>
<feature type="transmembrane region" description="Helical" evidence="2">
    <location>
        <begin position="140"/>
        <end position="165"/>
    </location>
</feature>
<evidence type="ECO:0000256" key="2">
    <source>
        <dbReference type="SAM" id="Phobius"/>
    </source>
</evidence>
<evidence type="ECO:0000313" key="3">
    <source>
        <dbReference type="EMBL" id="KAL2782563.1"/>
    </source>
</evidence>
<keyword evidence="2" id="KW-1133">Transmembrane helix</keyword>
<evidence type="ECO:0000313" key="4">
    <source>
        <dbReference type="Proteomes" id="UP001610563"/>
    </source>
</evidence>
<keyword evidence="4" id="KW-1185">Reference proteome</keyword>
<comment type="caution">
    <text evidence="3">The sequence shown here is derived from an EMBL/GenBank/DDBJ whole genome shotgun (WGS) entry which is preliminary data.</text>
</comment>
<reference evidence="3 4" key="1">
    <citation type="submission" date="2024-07" db="EMBL/GenBank/DDBJ databases">
        <title>Section-level genome sequencing and comparative genomics of Aspergillus sections Usti and Cavernicolus.</title>
        <authorList>
            <consortium name="Lawrence Berkeley National Laboratory"/>
            <person name="Nybo J.L."/>
            <person name="Vesth T.C."/>
            <person name="Theobald S."/>
            <person name="Frisvad J.C."/>
            <person name="Larsen T.O."/>
            <person name="Kjaerboelling I."/>
            <person name="Rothschild-Mancinelli K."/>
            <person name="Lyhne E.K."/>
            <person name="Kogle M.E."/>
            <person name="Barry K."/>
            <person name="Clum A."/>
            <person name="Na H."/>
            <person name="Ledsgaard L."/>
            <person name="Lin J."/>
            <person name="Lipzen A."/>
            <person name="Kuo A."/>
            <person name="Riley R."/>
            <person name="Mondo S."/>
            <person name="Labutti K."/>
            <person name="Haridas S."/>
            <person name="Pangalinan J."/>
            <person name="Salamov A.A."/>
            <person name="Simmons B.A."/>
            <person name="Magnuson J.K."/>
            <person name="Chen J."/>
            <person name="Drula E."/>
            <person name="Henrissat B."/>
            <person name="Wiebenga A."/>
            <person name="Lubbers R.J."/>
            <person name="Gomes A.C."/>
            <person name="Makela M.R."/>
            <person name="Stajich J."/>
            <person name="Grigoriev I.V."/>
            <person name="Mortensen U.H."/>
            <person name="De Vries R.P."/>
            <person name="Baker S.E."/>
            <person name="Andersen M.R."/>
        </authorList>
    </citation>
    <scope>NUCLEOTIDE SEQUENCE [LARGE SCALE GENOMIC DNA]</scope>
    <source>
        <strain evidence="3 4">CBS 209.92</strain>
    </source>
</reference>
<accession>A0ABR4FHK7</accession>
<feature type="compositionally biased region" description="Basic and acidic residues" evidence="1">
    <location>
        <begin position="218"/>
        <end position="236"/>
    </location>
</feature>
<protein>
    <submittedName>
        <fullName evidence="3">Uncharacterized protein</fullName>
    </submittedName>
</protein>
<evidence type="ECO:0000256" key="1">
    <source>
        <dbReference type="SAM" id="MobiDB-lite"/>
    </source>
</evidence>
<feature type="region of interest" description="Disordered" evidence="1">
    <location>
        <begin position="1"/>
        <end position="65"/>
    </location>
</feature>